<keyword evidence="4" id="KW-0378">Hydrolase</keyword>
<dbReference type="HOGENOM" id="CLU_017266_10_0_7"/>
<dbReference type="InterPro" id="IPR050659">
    <property type="entry name" value="Peptidase_M24B"/>
</dbReference>
<gene>
    <name evidence="4" type="primary">pepP</name>
    <name evidence="4" type="ordered locus">HRM2_10060</name>
</gene>
<evidence type="ECO:0000259" key="2">
    <source>
        <dbReference type="Pfam" id="PF00557"/>
    </source>
</evidence>
<dbReference type="GO" id="GO:0004177">
    <property type="term" value="F:aminopeptidase activity"/>
    <property type="evidence" value="ECO:0007669"/>
    <property type="project" value="UniProtKB-KW"/>
</dbReference>
<name>C0QL32_DESAH</name>
<dbReference type="PANTHER" id="PTHR46112:SF2">
    <property type="entry name" value="XAA-PRO AMINOPEPTIDASE P-RELATED"/>
    <property type="match status" value="1"/>
</dbReference>
<dbReference type="AlphaFoldDB" id="C0QL32"/>
<dbReference type="Gene3D" id="3.90.230.10">
    <property type="entry name" value="Creatinase/methionine aminopeptidase superfamily"/>
    <property type="match status" value="1"/>
</dbReference>
<keyword evidence="4" id="KW-0645">Protease</keyword>
<dbReference type="RefSeq" id="WP_015902907.1">
    <property type="nucleotide sequence ID" value="NC_012108.1"/>
</dbReference>
<feature type="compositionally biased region" description="Low complexity" evidence="1">
    <location>
        <begin position="221"/>
        <end position="234"/>
    </location>
</feature>
<reference evidence="4 5" key="1">
    <citation type="journal article" date="2009" name="Environ. Microbiol.">
        <title>Genome sequence of Desulfobacterium autotrophicum HRM2, a marine sulfate reducer oxidizing organic carbon completely to carbon dioxide.</title>
        <authorList>
            <person name="Strittmatter A.W."/>
            <person name="Liesegang H."/>
            <person name="Rabus R."/>
            <person name="Decker I."/>
            <person name="Amann J."/>
            <person name="Andres S."/>
            <person name="Henne A."/>
            <person name="Fricke W.F."/>
            <person name="Martinez-Arias R."/>
            <person name="Bartels D."/>
            <person name="Goesmann A."/>
            <person name="Krause L."/>
            <person name="Puehler A."/>
            <person name="Klenk H.P."/>
            <person name="Richter M."/>
            <person name="Schuler M."/>
            <person name="Gloeckner F.O."/>
            <person name="Meyerdierks A."/>
            <person name="Gottschalk G."/>
            <person name="Amann R."/>
        </authorList>
    </citation>
    <scope>NUCLEOTIDE SEQUENCE [LARGE SCALE GENOMIC DNA]</scope>
    <source>
        <strain evidence="5">ATCC 43914 / DSM 3382 / HRM2</strain>
    </source>
</reference>
<dbReference type="Gene3D" id="3.40.350.10">
    <property type="entry name" value="Creatinase/prolidase N-terminal domain"/>
    <property type="match status" value="1"/>
</dbReference>
<organism evidence="4 5">
    <name type="scientific">Desulforapulum autotrophicum (strain ATCC 43914 / DSM 3382 / VKM B-1955 / HRM2)</name>
    <name type="common">Desulfobacterium autotrophicum</name>
    <dbReference type="NCBI Taxonomy" id="177437"/>
    <lineage>
        <taxon>Bacteria</taxon>
        <taxon>Pseudomonadati</taxon>
        <taxon>Thermodesulfobacteriota</taxon>
        <taxon>Desulfobacteria</taxon>
        <taxon>Desulfobacterales</taxon>
        <taxon>Desulfobacteraceae</taxon>
        <taxon>Desulforapulum</taxon>
    </lineage>
</organism>
<dbReference type="CDD" id="cd01066">
    <property type="entry name" value="APP_MetAP"/>
    <property type="match status" value="1"/>
</dbReference>
<keyword evidence="4" id="KW-0031">Aminopeptidase</keyword>
<dbReference type="EMBL" id="CP001087">
    <property type="protein sequence ID" value="ACN14118.1"/>
    <property type="molecule type" value="Genomic_DNA"/>
</dbReference>
<feature type="region of interest" description="Disordered" evidence="1">
    <location>
        <begin position="219"/>
        <end position="240"/>
    </location>
</feature>
<evidence type="ECO:0000313" key="5">
    <source>
        <dbReference type="Proteomes" id="UP000000442"/>
    </source>
</evidence>
<proteinExistence type="predicted"/>
<dbReference type="InterPro" id="IPR029149">
    <property type="entry name" value="Creatin/AminoP/Spt16_N"/>
</dbReference>
<dbReference type="InterPro" id="IPR000587">
    <property type="entry name" value="Creatinase_N"/>
</dbReference>
<dbReference type="Pfam" id="PF01321">
    <property type="entry name" value="Creatinase_N"/>
    <property type="match status" value="1"/>
</dbReference>
<evidence type="ECO:0000256" key="1">
    <source>
        <dbReference type="SAM" id="MobiDB-lite"/>
    </source>
</evidence>
<feature type="domain" description="Creatinase N-terminal" evidence="3">
    <location>
        <begin position="16"/>
        <end position="141"/>
    </location>
</feature>
<dbReference type="PANTHER" id="PTHR46112">
    <property type="entry name" value="AMINOPEPTIDASE"/>
    <property type="match status" value="1"/>
</dbReference>
<dbReference type="EC" id="3.4.11.9" evidence="4"/>
<dbReference type="OrthoDB" id="9806388at2"/>
<dbReference type="SUPFAM" id="SSF53092">
    <property type="entry name" value="Creatinase/prolidase N-terminal domain"/>
    <property type="match status" value="1"/>
</dbReference>
<dbReference type="InterPro" id="IPR000994">
    <property type="entry name" value="Pept_M24"/>
</dbReference>
<sequence length="399" mass="43499">MTEYTRGVPVAELKPRIQAFQALLHKRGVDAAIIVQKSDFFYLTGTNQQGWLYVPREGQPLLMIFKEFVRAKAESALERIVDLVSPKKIPGVLETLGYPKPKILGMELDVLPTNLFFQYRSIFDTARIVDISIDIRMLRAVKSPYEIAMIRRAAALSDKLAARVPELLEPGKTEITLAGELEAYARSLGHQGLVKMRLWGSELFYGHLLSGPSGGVPSYLASPTGGSGTSPATGQGAGHRRLGRNEPILVDYVFALDGYLSDHARIFSIGKLPDDMLKAHNAMLEVQDVAKCRGIPGIQAGELYEIMVAAAADRGYAANFMGVGDRRIRFTGHGIGLELDEFPFIAKGQTLILEPNMVIAMEPKVVLPGRGVVGIENSLVVTPSGLESLSSIQEDVVVV</sequence>
<keyword evidence="5" id="KW-1185">Reference proteome</keyword>
<accession>C0QL32</accession>
<protein>
    <submittedName>
        <fullName evidence="4">PepP</fullName>
        <ecNumber evidence="4">3.4.11.9</ecNumber>
    </submittedName>
</protein>
<evidence type="ECO:0000259" key="3">
    <source>
        <dbReference type="Pfam" id="PF01321"/>
    </source>
</evidence>
<dbReference type="Pfam" id="PF00557">
    <property type="entry name" value="Peptidase_M24"/>
    <property type="match status" value="1"/>
</dbReference>
<feature type="domain" description="Peptidase M24" evidence="2">
    <location>
        <begin position="149"/>
        <end position="382"/>
    </location>
</feature>
<dbReference type="InterPro" id="IPR036005">
    <property type="entry name" value="Creatinase/aminopeptidase-like"/>
</dbReference>
<dbReference type="Proteomes" id="UP000000442">
    <property type="component" value="Chromosome"/>
</dbReference>
<dbReference type="KEGG" id="dat:HRM2_10060"/>
<dbReference type="eggNOG" id="COG0006">
    <property type="taxonomic scope" value="Bacteria"/>
</dbReference>
<dbReference type="STRING" id="177437.HRM2_10060"/>
<evidence type="ECO:0000313" key="4">
    <source>
        <dbReference type="EMBL" id="ACN14118.1"/>
    </source>
</evidence>
<dbReference type="SUPFAM" id="SSF55920">
    <property type="entry name" value="Creatinase/aminopeptidase"/>
    <property type="match status" value="1"/>
</dbReference>